<dbReference type="SUPFAM" id="SSF51735">
    <property type="entry name" value="NAD(P)-binding Rossmann-fold domains"/>
    <property type="match status" value="1"/>
</dbReference>
<dbReference type="EMBL" id="JBHUCX010000092">
    <property type="protein sequence ID" value="MFD1677283.1"/>
    <property type="molecule type" value="Genomic_DNA"/>
</dbReference>
<dbReference type="PRINTS" id="PR00080">
    <property type="entry name" value="SDRFAMILY"/>
</dbReference>
<comment type="caution">
    <text evidence="3">The sequence shown here is derived from an EMBL/GenBank/DDBJ whole genome shotgun (WGS) entry which is preliminary data.</text>
</comment>
<accession>A0ABW4JNW0</accession>
<gene>
    <name evidence="3" type="ORF">ACFSB2_21660</name>
</gene>
<dbReference type="Gene3D" id="3.40.50.720">
    <property type="entry name" value="NAD(P)-binding Rossmann-like Domain"/>
    <property type="match status" value="1"/>
</dbReference>
<dbReference type="GO" id="GO:0016491">
    <property type="term" value="F:oxidoreductase activity"/>
    <property type="evidence" value="ECO:0007669"/>
    <property type="project" value="UniProtKB-KW"/>
</dbReference>
<organism evidence="3 4">
    <name type="scientific">Alicyclobacillus fodiniaquatilis</name>
    <dbReference type="NCBI Taxonomy" id="1661150"/>
    <lineage>
        <taxon>Bacteria</taxon>
        <taxon>Bacillati</taxon>
        <taxon>Bacillota</taxon>
        <taxon>Bacilli</taxon>
        <taxon>Bacillales</taxon>
        <taxon>Alicyclobacillaceae</taxon>
        <taxon>Alicyclobacillus</taxon>
    </lineage>
</organism>
<dbReference type="InterPro" id="IPR002347">
    <property type="entry name" value="SDR_fam"/>
</dbReference>
<dbReference type="NCBIfam" id="NF005559">
    <property type="entry name" value="PRK07231.1"/>
    <property type="match status" value="1"/>
</dbReference>
<evidence type="ECO:0000256" key="1">
    <source>
        <dbReference type="ARBA" id="ARBA00006484"/>
    </source>
</evidence>
<dbReference type="PRINTS" id="PR00081">
    <property type="entry name" value="GDHRDH"/>
</dbReference>
<dbReference type="PANTHER" id="PTHR24321:SF8">
    <property type="entry name" value="ESTRADIOL 17-BETA-DEHYDROGENASE 8-RELATED"/>
    <property type="match status" value="1"/>
</dbReference>
<evidence type="ECO:0000313" key="3">
    <source>
        <dbReference type="EMBL" id="MFD1677283.1"/>
    </source>
</evidence>
<reference evidence="4" key="1">
    <citation type="journal article" date="2019" name="Int. J. Syst. Evol. Microbiol.">
        <title>The Global Catalogue of Microorganisms (GCM) 10K type strain sequencing project: providing services to taxonomists for standard genome sequencing and annotation.</title>
        <authorList>
            <consortium name="The Broad Institute Genomics Platform"/>
            <consortium name="The Broad Institute Genome Sequencing Center for Infectious Disease"/>
            <person name="Wu L."/>
            <person name="Ma J."/>
        </authorList>
    </citation>
    <scope>NUCLEOTIDE SEQUENCE [LARGE SCALE GENOMIC DNA]</scope>
    <source>
        <strain evidence="4">CGMCC 1.12286</strain>
    </source>
</reference>
<proteinExistence type="inferred from homology"/>
<comment type="similarity">
    <text evidence="1">Belongs to the short-chain dehydrogenases/reductases (SDR) family.</text>
</comment>
<evidence type="ECO:0000256" key="2">
    <source>
        <dbReference type="ARBA" id="ARBA00023002"/>
    </source>
</evidence>
<evidence type="ECO:0000313" key="4">
    <source>
        <dbReference type="Proteomes" id="UP001597079"/>
    </source>
</evidence>
<name>A0ABW4JNW0_9BACL</name>
<dbReference type="Pfam" id="PF13561">
    <property type="entry name" value="adh_short_C2"/>
    <property type="match status" value="1"/>
</dbReference>
<dbReference type="Proteomes" id="UP001597079">
    <property type="component" value="Unassembled WGS sequence"/>
</dbReference>
<dbReference type="InterPro" id="IPR036291">
    <property type="entry name" value="NAD(P)-bd_dom_sf"/>
</dbReference>
<keyword evidence="2 3" id="KW-0560">Oxidoreductase</keyword>
<dbReference type="EC" id="1.1.1.-" evidence="3"/>
<sequence length="247" mass="26376">MGRLMGKVAWITGAARGQGFEEARLFAQEGACVVMTDIIDGITQAAEQLRETTGEVFAFRQDVTSEVEWRCGAEEIIQRYGRIDILVNNAGVTSRTGIVATTNEEWQRVMDVNAKSVWLGMKSVIPHMQAAGGGAIVNVSSIYALVGSGASAAYQASKAAVHLLTKTAAVEYARSNIRVNSVHPGIIETPMIADMDEQRYQILTEGTPMGRLGQAVEVASGVLFLASDEASYITGAELAIDGGYTAR</sequence>
<keyword evidence="4" id="KW-1185">Reference proteome</keyword>
<dbReference type="RefSeq" id="WP_377945190.1">
    <property type="nucleotide sequence ID" value="NZ_JBHUCX010000092.1"/>
</dbReference>
<protein>
    <submittedName>
        <fullName evidence="3">SDR family NAD(P)-dependent oxidoreductase</fullName>
        <ecNumber evidence="3">1.1.1.-</ecNumber>
    </submittedName>
</protein>
<dbReference type="PANTHER" id="PTHR24321">
    <property type="entry name" value="DEHYDROGENASES, SHORT CHAIN"/>
    <property type="match status" value="1"/>
</dbReference>